<dbReference type="Gene3D" id="6.10.340.10">
    <property type="match status" value="1"/>
</dbReference>
<name>A0ABM8I0R0_9BACT</name>
<evidence type="ECO:0000256" key="7">
    <source>
        <dbReference type="ARBA" id="ARBA00022777"/>
    </source>
</evidence>
<comment type="subcellular location">
    <subcellularLocation>
        <location evidence="2">Membrane</location>
    </subcellularLocation>
</comment>
<evidence type="ECO:0000259" key="10">
    <source>
        <dbReference type="PROSITE" id="PS50109"/>
    </source>
</evidence>
<evidence type="ECO:0000256" key="8">
    <source>
        <dbReference type="ARBA" id="ARBA00022840"/>
    </source>
</evidence>
<dbReference type="InterPro" id="IPR003594">
    <property type="entry name" value="HATPase_dom"/>
</dbReference>
<dbReference type="CDD" id="cd00082">
    <property type="entry name" value="HisKA"/>
    <property type="match status" value="1"/>
</dbReference>
<gene>
    <name evidence="12" type="ORF">DESUT3_37390</name>
</gene>
<organism evidence="12 13">
    <name type="scientific">Desulfuromonas versatilis</name>
    <dbReference type="NCBI Taxonomy" id="2802975"/>
    <lineage>
        <taxon>Bacteria</taxon>
        <taxon>Pseudomonadati</taxon>
        <taxon>Thermodesulfobacteriota</taxon>
        <taxon>Desulfuromonadia</taxon>
        <taxon>Desulfuromonadales</taxon>
        <taxon>Desulfuromonadaceae</taxon>
        <taxon>Desulfuromonas</taxon>
    </lineage>
</organism>
<dbReference type="InterPro" id="IPR036097">
    <property type="entry name" value="HisK_dim/P_sf"/>
</dbReference>
<dbReference type="SUPFAM" id="SSF55874">
    <property type="entry name" value="ATPase domain of HSP90 chaperone/DNA topoisomerase II/histidine kinase"/>
    <property type="match status" value="1"/>
</dbReference>
<dbReference type="CDD" id="cd06225">
    <property type="entry name" value="HAMP"/>
    <property type="match status" value="1"/>
</dbReference>
<keyword evidence="8" id="KW-0067">ATP-binding</keyword>
<dbReference type="SUPFAM" id="SSF47384">
    <property type="entry name" value="Homodimeric domain of signal transducing histidine kinase"/>
    <property type="match status" value="1"/>
</dbReference>
<evidence type="ECO:0000256" key="3">
    <source>
        <dbReference type="ARBA" id="ARBA00012438"/>
    </source>
</evidence>
<dbReference type="EMBL" id="AP024355">
    <property type="protein sequence ID" value="BCR06670.1"/>
    <property type="molecule type" value="Genomic_DNA"/>
</dbReference>
<feature type="domain" description="Histidine kinase" evidence="10">
    <location>
        <begin position="371"/>
        <end position="576"/>
    </location>
</feature>
<keyword evidence="6" id="KW-0547">Nucleotide-binding</keyword>
<dbReference type="RefSeq" id="WP_221250054.1">
    <property type="nucleotide sequence ID" value="NZ_AP024355.1"/>
</dbReference>
<dbReference type="Gene3D" id="3.30.565.10">
    <property type="entry name" value="Histidine kinase-like ATPase, C-terminal domain"/>
    <property type="match status" value="1"/>
</dbReference>
<dbReference type="InterPro" id="IPR003660">
    <property type="entry name" value="HAMP_dom"/>
</dbReference>
<evidence type="ECO:0000256" key="5">
    <source>
        <dbReference type="ARBA" id="ARBA00022679"/>
    </source>
</evidence>
<dbReference type="Pfam" id="PF00672">
    <property type="entry name" value="HAMP"/>
    <property type="match status" value="1"/>
</dbReference>
<keyword evidence="4" id="KW-0597">Phosphoprotein</keyword>
<dbReference type="InterPro" id="IPR036890">
    <property type="entry name" value="HATPase_C_sf"/>
</dbReference>
<evidence type="ECO:0000256" key="1">
    <source>
        <dbReference type="ARBA" id="ARBA00000085"/>
    </source>
</evidence>
<evidence type="ECO:0000313" key="12">
    <source>
        <dbReference type="EMBL" id="BCR06670.1"/>
    </source>
</evidence>
<dbReference type="EC" id="2.7.13.3" evidence="3"/>
<dbReference type="SMART" id="SM00304">
    <property type="entry name" value="HAMP"/>
    <property type="match status" value="1"/>
</dbReference>
<sequence length="581" mass="64101">MRFFRGIRKKFIFIYLLFGLLPLLVISYHSFNAAADSLENLTNRQLSNLTAKTASQTSQKVHEIRKDLDLLSGFPFIQLSFLQFSFGQRLETVLFKLKKYQSQNDLYSRISLISLDGEVILSLPEDREESVAGRIDRSRLKLAGLVDTYTSGVIADHPEGPLVIFTKRVYDFEQATHPVGLLAFYIRLEALTRYVEELAPSSGGQGFVFDHQLQRPLLRGNPDFDPGPLLAGRPAAEEEVLIAEAAGAKVFLAEVPELHWTLGLTLPEKVLFGDILRLKGKSLSFALSIAALALLTTLFFVRRITNPITQLMHGAQAFSEGDLDYRIEIRGEGELRRLGEEFNAMARKIKAREKQIRQVDRLASLGILAAGVAHEVRNPLAGMKSCAQLMQRKAISGEVAQLAGGINEEIDRLDKMVRQLLDFARPKEAAPRPVRLEQVLERVLEMIGKSLQQEGIEVQADLPATPPVLVDADQAQQIFLNLALNAAQAMKGGGRLRMSLRQEDAAVLAVVADTGCGIAEEHQDRIFDPFFTTRASGTGLGLSVVHSLMTENGITWQLQSTPGGGTVFELRFAACAPEGAS</sequence>
<reference evidence="12 13" key="2">
    <citation type="journal article" date="2021" name="Int. J. Syst. Evol. Microbiol.">
        <title>Isolation and Polyphasic Characterization of Desulfuromonas versatilis sp. Nov., an Electrogenic Bacteria Capable of Versatile Metabolism Isolated from a Graphene Oxide-Reducing Enrichment Culture.</title>
        <authorList>
            <person name="Xie L."/>
            <person name="Yoshida N."/>
            <person name="Ishii S."/>
            <person name="Meng L."/>
        </authorList>
    </citation>
    <scope>NUCLEOTIDE SEQUENCE [LARGE SCALE GENOMIC DNA]</scope>
    <source>
        <strain evidence="12 13">NIT-T3</strain>
    </source>
</reference>
<dbReference type="PANTHER" id="PTHR43065:SF10">
    <property type="entry name" value="PEROXIDE STRESS-ACTIVATED HISTIDINE KINASE MAK3"/>
    <property type="match status" value="1"/>
</dbReference>
<dbReference type="Pfam" id="PF02518">
    <property type="entry name" value="HATPase_c"/>
    <property type="match status" value="1"/>
</dbReference>
<keyword evidence="5" id="KW-0808">Transferase</keyword>
<evidence type="ECO:0000259" key="11">
    <source>
        <dbReference type="PROSITE" id="PS50885"/>
    </source>
</evidence>
<dbReference type="Proteomes" id="UP001319827">
    <property type="component" value="Chromosome"/>
</dbReference>
<keyword evidence="9" id="KW-0902">Two-component regulatory system</keyword>
<dbReference type="PRINTS" id="PR00344">
    <property type="entry name" value="BCTRLSENSOR"/>
</dbReference>
<evidence type="ECO:0000256" key="4">
    <source>
        <dbReference type="ARBA" id="ARBA00022553"/>
    </source>
</evidence>
<dbReference type="Pfam" id="PF00512">
    <property type="entry name" value="HisKA"/>
    <property type="match status" value="1"/>
</dbReference>
<dbReference type="InterPro" id="IPR004358">
    <property type="entry name" value="Sig_transdc_His_kin-like_C"/>
</dbReference>
<accession>A0ABM8I0R0</accession>
<dbReference type="PROSITE" id="PS50885">
    <property type="entry name" value="HAMP"/>
    <property type="match status" value="1"/>
</dbReference>
<proteinExistence type="predicted"/>
<keyword evidence="13" id="KW-1185">Reference proteome</keyword>
<keyword evidence="7" id="KW-0418">Kinase</keyword>
<dbReference type="SUPFAM" id="SSF158472">
    <property type="entry name" value="HAMP domain-like"/>
    <property type="match status" value="1"/>
</dbReference>
<evidence type="ECO:0000313" key="13">
    <source>
        <dbReference type="Proteomes" id="UP001319827"/>
    </source>
</evidence>
<protein>
    <recommendedName>
        <fullName evidence="3">histidine kinase</fullName>
        <ecNumber evidence="3">2.7.13.3</ecNumber>
    </recommendedName>
</protein>
<feature type="domain" description="HAMP" evidence="11">
    <location>
        <begin position="302"/>
        <end position="354"/>
    </location>
</feature>
<dbReference type="SMART" id="SM00387">
    <property type="entry name" value="HATPase_c"/>
    <property type="match status" value="1"/>
</dbReference>
<evidence type="ECO:0000256" key="6">
    <source>
        <dbReference type="ARBA" id="ARBA00022741"/>
    </source>
</evidence>
<dbReference type="InterPro" id="IPR003661">
    <property type="entry name" value="HisK_dim/P_dom"/>
</dbReference>
<evidence type="ECO:0000256" key="2">
    <source>
        <dbReference type="ARBA" id="ARBA00004370"/>
    </source>
</evidence>
<dbReference type="Gene3D" id="1.10.287.130">
    <property type="match status" value="1"/>
</dbReference>
<reference evidence="12 13" key="1">
    <citation type="journal article" date="2016" name="C (Basel)">
        <title>Selective Growth of and Electricity Production by Marine Exoelectrogenic Bacteria in Self-Aggregated Hydrogel of Microbially Reduced Graphene Oxide.</title>
        <authorList>
            <person name="Yoshida N."/>
            <person name="Goto Y."/>
            <person name="Miyata Y."/>
        </authorList>
    </citation>
    <scope>NUCLEOTIDE SEQUENCE [LARGE SCALE GENOMIC DNA]</scope>
    <source>
        <strain evidence="12 13">NIT-T3</strain>
    </source>
</reference>
<dbReference type="SMART" id="SM00388">
    <property type="entry name" value="HisKA"/>
    <property type="match status" value="1"/>
</dbReference>
<comment type="catalytic activity">
    <reaction evidence="1">
        <text>ATP + protein L-histidine = ADP + protein N-phospho-L-histidine.</text>
        <dbReference type="EC" id="2.7.13.3"/>
    </reaction>
</comment>
<dbReference type="InterPro" id="IPR005467">
    <property type="entry name" value="His_kinase_dom"/>
</dbReference>
<dbReference type="PROSITE" id="PS50109">
    <property type="entry name" value="HIS_KIN"/>
    <property type="match status" value="1"/>
</dbReference>
<evidence type="ECO:0000256" key="9">
    <source>
        <dbReference type="ARBA" id="ARBA00023012"/>
    </source>
</evidence>
<dbReference type="PANTHER" id="PTHR43065">
    <property type="entry name" value="SENSOR HISTIDINE KINASE"/>
    <property type="match status" value="1"/>
</dbReference>